<comment type="caution">
    <text evidence="4">The sequence shown here is derived from an EMBL/GenBank/DDBJ whole genome shotgun (WGS) entry which is preliminary data.</text>
</comment>
<evidence type="ECO:0000259" key="3">
    <source>
        <dbReference type="Pfam" id="PF12928"/>
    </source>
</evidence>
<dbReference type="EMBL" id="LGST01000064">
    <property type="protein sequence ID" value="KND95837.1"/>
    <property type="molecule type" value="Genomic_DNA"/>
</dbReference>
<evidence type="ECO:0000256" key="2">
    <source>
        <dbReference type="ARBA" id="ARBA00022694"/>
    </source>
</evidence>
<evidence type="ECO:0000256" key="1">
    <source>
        <dbReference type="ARBA" id="ARBA00005736"/>
    </source>
</evidence>
<dbReference type="AlphaFoldDB" id="A0A0L0NNV6"/>
<dbReference type="InterPro" id="IPR024337">
    <property type="entry name" value="tRNA_splic_suSen54"/>
</dbReference>
<dbReference type="VEuPathDB" id="FungiDB:CJI97_003967"/>
<dbReference type="Proteomes" id="UP000037122">
    <property type="component" value="Unassembled WGS sequence"/>
</dbReference>
<dbReference type="InterPro" id="IPR024336">
    <property type="entry name" value="tRNA_splic_suSen54_N"/>
</dbReference>
<evidence type="ECO:0000313" key="4">
    <source>
        <dbReference type="EMBL" id="KND95837.1"/>
    </source>
</evidence>
<dbReference type="VEuPathDB" id="FungiDB:QG37_07787"/>
<keyword evidence="2" id="KW-0819">tRNA processing</keyword>
<dbReference type="PANTHER" id="PTHR21027:SF1">
    <property type="entry name" value="TRNA-SPLICING ENDONUCLEASE SUBUNIT SEN54"/>
    <property type="match status" value="1"/>
</dbReference>
<feature type="domain" description="tRNA-splicing endonuclease subunit Sen54 N-terminal" evidence="3">
    <location>
        <begin position="66"/>
        <end position="138"/>
    </location>
</feature>
<dbReference type="PANTHER" id="PTHR21027">
    <property type="entry name" value="TRNA-SPLICING ENDONUCLEASE SUBUNIT SEN54"/>
    <property type="match status" value="1"/>
</dbReference>
<name>A0A0L0NNV6_CANAR</name>
<organism evidence="4 5">
    <name type="scientific">Candidozyma auris</name>
    <name type="common">Yeast</name>
    <name type="synonym">Candida auris</name>
    <dbReference type="NCBI Taxonomy" id="498019"/>
    <lineage>
        <taxon>Eukaryota</taxon>
        <taxon>Fungi</taxon>
        <taxon>Dikarya</taxon>
        <taxon>Ascomycota</taxon>
        <taxon>Saccharomycotina</taxon>
        <taxon>Pichiomycetes</taxon>
        <taxon>Metschnikowiaceae</taxon>
        <taxon>Candidozyma</taxon>
    </lineage>
</organism>
<dbReference type="GO" id="GO:0000379">
    <property type="term" value="P:tRNA-type intron splice site recognition and cleavage"/>
    <property type="evidence" value="ECO:0007669"/>
    <property type="project" value="TreeGrafter"/>
</dbReference>
<accession>A0A0L0NNV6</accession>
<gene>
    <name evidence="4" type="ORF">QG37_07787</name>
</gene>
<proteinExistence type="inferred from homology"/>
<protein>
    <recommendedName>
        <fullName evidence="3">tRNA-splicing endonuclease subunit Sen54 N-terminal domain-containing protein</fullName>
    </recommendedName>
</protein>
<dbReference type="VEuPathDB" id="FungiDB:CJJ07_001838"/>
<dbReference type="Pfam" id="PF12928">
    <property type="entry name" value="tRNA_int_end_N2"/>
    <property type="match status" value="1"/>
</dbReference>
<dbReference type="VEuPathDB" id="FungiDB:B9J08_004057"/>
<dbReference type="GO" id="GO:0000214">
    <property type="term" value="C:tRNA-intron endonuclease complex"/>
    <property type="evidence" value="ECO:0007669"/>
    <property type="project" value="TreeGrafter"/>
</dbReference>
<reference evidence="5" key="1">
    <citation type="journal article" date="2015" name="BMC Genomics">
        <title>Draft genome of a commonly misdiagnosed multidrug resistant pathogen Candida auris.</title>
        <authorList>
            <person name="Chatterjee S."/>
            <person name="Alampalli S.V."/>
            <person name="Nageshan R.K."/>
            <person name="Chettiar S.T."/>
            <person name="Joshi S."/>
            <person name="Tatu U.S."/>
        </authorList>
    </citation>
    <scope>NUCLEOTIDE SEQUENCE [LARGE SCALE GENOMIC DNA]</scope>
    <source>
        <strain evidence="5">6684</strain>
    </source>
</reference>
<evidence type="ECO:0000313" key="5">
    <source>
        <dbReference type="Proteomes" id="UP000037122"/>
    </source>
</evidence>
<sequence>MSEDDTHNWEEEFEDEVQDWKALNSRFASLNLADESIPKRSDKDFDVDHTSVQSYALQEARRQMFLALDHIRGHHEKLFLAGVWIESEEMTLVPHAKGNFFKDMGIPHNFDCKPKLQGCWLTPVETIYLVERGSLLLYLSDTSFENYLVSDEANFDFTSLKQISLSQLYAIAFATDPSLHDKYQVYSLLKRLGYIVRPFGQRLPQQLPISNKDRRKSSFISNVWHTLAFLGHTYRNVIHNHALGSLNFFNYRLMFKEIQYIPARLPLEPCPEKPVASELSLDFEIWKPSTNFRKKDPPPSHYQLCVVNIQEQKFPCFTEIVKLWKQAGIPAAKVQAITSNNSTAKNKRNVMPEKKKASVLLNLAITYTRVRDAKLKQGSSGRAIVIAAVDNGIVNFSSFGETEFRLTTTDFNKDLSCVMPQTDHGIVHLEETMI</sequence>
<comment type="similarity">
    <text evidence="1">Belongs to the SEN54 family.</text>
</comment>